<dbReference type="SUPFAM" id="SSF48208">
    <property type="entry name" value="Six-hairpin glycosidases"/>
    <property type="match status" value="1"/>
</dbReference>
<reference evidence="5" key="1">
    <citation type="journal article" date="2014" name="Int. J. Syst. Evol. Microbiol.">
        <title>Complete genome of a new Firmicutes species belonging to the dominant human colonic microbiota ('Ruminococcus bicirculans') reveals two chromosomes and a selective capacity to utilize plant glucans.</title>
        <authorList>
            <consortium name="NISC Comparative Sequencing Program"/>
            <person name="Wegmann U."/>
            <person name="Louis P."/>
            <person name="Goesmann A."/>
            <person name="Henrissat B."/>
            <person name="Duncan S.H."/>
            <person name="Flint H.J."/>
        </authorList>
    </citation>
    <scope>NUCLEOTIDE SEQUENCE</scope>
    <source>
        <strain evidence="5">CGMCC 1.15931</strain>
    </source>
</reference>
<dbReference type="FunFam" id="3.30.2080.10:FF:000001">
    <property type="entry name" value="Alpha-1,2-mannosidase subfamily"/>
    <property type="match status" value="1"/>
</dbReference>
<sequence>MTMHDHHLATVALLLACGSAGATGFATSFEAGERFPGQLTGEGLSLEAGDGPERPYAAKPRVGYTGSRALRYSADGNGGRLRLFDVDIAIGADTQLSWKVLPEIVDGDTEASTGVSLDLLLDNGERVSSLAVPDHHGVRLGAAAQAQSKALYPQQWAHKELRLGALAGRRIVAIELEMRPGAKGASGWLDDIVVKTEAPALAARPSDYVLTTRGTQANGTFSRGNNVPATAVPHGFNFWTPVTDAGTLGWLYRWNEQNGPDNRPRLQALSLSHQPSPWMGDRQTFQVMPSNTSGQPDADRVRRALSFSHERELARPYTYRVDFDNGIRAEIAPSDHAAIFRFRFPQGGDANLLFDNVDGRGGLTLDAATQTLHGYTDTRSGLSNGAGRMFVYARFDQRWTASAAIDTGRPTGYVKFAASDDGEVRMRIATSLISVEQARRNLELEIGDAGFDAVRERAQAAWDAELGRVAVQGASADQLTTLYSNLYRLFLYPNAAHENVGTKDRPEWRHADQSGWSDRNAGGDAQRTSAPVRPGKNYVNNGFWDTFRTTWPAYALLAPQRAGEMVDGFLQQYREGGWVARWSSPGYADLMVGTSSDVAFADAWLKGVRGFDAHEAYEAALKNATAVPPVANVGRKGLARSMYRGYVDGSVHEGLSWTLEGALNDFGLAQFGQALARDASDPALARRYRDEAGYFQARAGDYVHLFDPATGFFRGRDANGQWREPAARFEPRRWGGDYTEANGWNFAFTAPHDAEGLATLHGGSAALAGRLDAFFATPETAAPAFSGSYGQVIHEMTEARDVRMGMYAHSNQPSHHIPWMYVPAGQPWKTQRVTREILARLYLGSEIGQGYAGDEDNGEMSAWYLFASLGLYPLRMGAPEYVIGSPAFSRADVRLDTGKTLTVIANNQSTENVYVQSLKVDGKPWPRAWIRHEDIAAGATLEFTMGSTPSAWGSEAAALPPSMTAPGRLPARLEDRSGAATVSVRGQVAAAALVDDDAATSQPLPARASVGFTFGNATAFTYYTITSGKVPPAALGWTLEGKGGKGGWKVIDRRRGERFNWARQLRPFRVAAPGAYRQYRLRFDNGTALDLAELELLQPVAKPQP</sequence>
<dbReference type="AlphaFoldDB" id="A0A6I3SW55"/>
<dbReference type="GO" id="GO:0005975">
    <property type="term" value="P:carbohydrate metabolic process"/>
    <property type="evidence" value="ECO:0007669"/>
    <property type="project" value="InterPro"/>
</dbReference>
<feature type="compositionally biased region" description="Basic and acidic residues" evidence="1">
    <location>
        <begin position="502"/>
        <end position="512"/>
    </location>
</feature>
<evidence type="ECO:0000313" key="7">
    <source>
        <dbReference type="Proteomes" id="UP000430634"/>
    </source>
</evidence>
<dbReference type="InterPro" id="IPR014718">
    <property type="entry name" value="GH-type_carb-bd"/>
</dbReference>
<dbReference type="PANTHER" id="PTHR12143">
    <property type="entry name" value="PEPTIDE N-GLYCANASE PNGASE -RELATED"/>
    <property type="match status" value="1"/>
</dbReference>
<feature type="chain" id="PRO_5026230618" evidence="2">
    <location>
        <begin position="23"/>
        <end position="1105"/>
    </location>
</feature>
<evidence type="ECO:0000313" key="6">
    <source>
        <dbReference type="EMBL" id="MTV53259.1"/>
    </source>
</evidence>
<dbReference type="Gene3D" id="1.20.1610.10">
    <property type="entry name" value="alpha-1,2-mannosidases domains"/>
    <property type="match status" value="1"/>
</dbReference>
<evidence type="ECO:0000313" key="5">
    <source>
        <dbReference type="EMBL" id="GGC13215.1"/>
    </source>
</evidence>
<protein>
    <submittedName>
        <fullName evidence="5">Alpha-1,2-mannosidase</fullName>
    </submittedName>
    <submittedName>
        <fullName evidence="6">Glycoside hydrolase family 92 protein</fullName>
    </submittedName>
</protein>
<feature type="region of interest" description="Disordered" evidence="1">
    <location>
        <begin position="502"/>
        <end position="532"/>
    </location>
</feature>
<dbReference type="Gene3D" id="1.20.1050.60">
    <property type="entry name" value="alpha-1,2-mannosidase"/>
    <property type="match status" value="1"/>
</dbReference>
<evidence type="ECO:0000259" key="4">
    <source>
        <dbReference type="Pfam" id="PF17678"/>
    </source>
</evidence>
<evidence type="ECO:0000256" key="2">
    <source>
        <dbReference type="SAM" id="SignalP"/>
    </source>
</evidence>
<dbReference type="Gene3D" id="2.70.98.10">
    <property type="match status" value="1"/>
</dbReference>
<reference evidence="5" key="4">
    <citation type="submission" date="2024-05" db="EMBL/GenBank/DDBJ databases">
        <authorList>
            <person name="Sun Q."/>
            <person name="Zhou Y."/>
        </authorList>
    </citation>
    <scope>NUCLEOTIDE SEQUENCE</scope>
    <source>
        <strain evidence="5">CGMCC 1.15931</strain>
    </source>
</reference>
<feature type="domain" description="Glycosyl hydrolase family 92" evidence="3">
    <location>
        <begin position="437"/>
        <end position="947"/>
    </location>
</feature>
<dbReference type="GO" id="GO:0000224">
    <property type="term" value="F:peptide-N4-(N-acetyl-beta-glucosaminyl)asparagine amidase activity"/>
    <property type="evidence" value="ECO:0007669"/>
    <property type="project" value="TreeGrafter"/>
</dbReference>
<evidence type="ECO:0000259" key="3">
    <source>
        <dbReference type="Pfam" id="PF07971"/>
    </source>
</evidence>
<organism evidence="6 7">
    <name type="scientific">Pseudoduganella buxea</name>
    <dbReference type="NCBI Taxonomy" id="1949069"/>
    <lineage>
        <taxon>Bacteria</taxon>
        <taxon>Pseudomonadati</taxon>
        <taxon>Pseudomonadota</taxon>
        <taxon>Betaproteobacteria</taxon>
        <taxon>Burkholderiales</taxon>
        <taxon>Oxalobacteraceae</taxon>
        <taxon>Telluria group</taxon>
        <taxon>Pseudoduganella</taxon>
    </lineage>
</organism>
<dbReference type="Pfam" id="PF17678">
    <property type="entry name" value="Glyco_hydro_92N"/>
    <property type="match status" value="1"/>
</dbReference>
<dbReference type="RefSeq" id="WP_155470576.1">
    <property type="nucleotide sequence ID" value="NZ_BMKG01000017.1"/>
</dbReference>
<dbReference type="Pfam" id="PF07971">
    <property type="entry name" value="Glyco_hydro_92"/>
    <property type="match status" value="1"/>
</dbReference>
<dbReference type="GO" id="GO:0030246">
    <property type="term" value="F:carbohydrate binding"/>
    <property type="evidence" value="ECO:0007669"/>
    <property type="project" value="InterPro"/>
</dbReference>
<evidence type="ECO:0000313" key="8">
    <source>
        <dbReference type="Proteomes" id="UP000622638"/>
    </source>
</evidence>
<reference evidence="8" key="2">
    <citation type="journal article" date="2019" name="Int. J. Syst. Evol. Microbiol.">
        <title>The Global Catalogue of Microorganisms (GCM) 10K type strain sequencing project: providing services to taxonomists for standard genome sequencing and annotation.</title>
        <authorList>
            <consortium name="The Broad Institute Genomics Platform"/>
            <consortium name="The Broad Institute Genome Sequencing Center for Infectious Disease"/>
            <person name="Wu L."/>
            <person name="Ma J."/>
        </authorList>
    </citation>
    <scope>NUCLEOTIDE SEQUENCE [LARGE SCALE GENOMIC DNA]</scope>
    <source>
        <strain evidence="8">CGMCC 1.15931</strain>
    </source>
</reference>
<name>A0A6I3SW55_9BURK</name>
<dbReference type="GO" id="GO:0006516">
    <property type="term" value="P:glycoprotein catabolic process"/>
    <property type="evidence" value="ECO:0007669"/>
    <property type="project" value="TreeGrafter"/>
</dbReference>
<proteinExistence type="predicted"/>
<dbReference type="Proteomes" id="UP000622638">
    <property type="component" value="Unassembled WGS sequence"/>
</dbReference>
<dbReference type="PANTHER" id="PTHR12143:SF43">
    <property type="entry name" value="PUTATIVE-RELATED"/>
    <property type="match status" value="1"/>
</dbReference>
<dbReference type="InterPro" id="IPR041371">
    <property type="entry name" value="GH92_N"/>
</dbReference>
<dbReference type="InterPro" id="IPR005887">
    <property type="entry name" value="GH92_a_mannosidase_put"/>
</dbReference>
<dbReference type="OrthoDB" id="9804511at2"/>
<dbReference type="FunFam" id="1.20.1050.60:FF:000001">
    <property type="entry name" value="Putative alpha-1,2-mannosidase"/>
    <property type="match status" value="1"/>
</dbReference>
<dbReference type="NCBIfam" id="TIGR01180">
    <property type="entry name" value="aman2_put"/>
    <property type="match status" value="1"/>
</dbReference>
<feature type="domain" description="Glycosyl hydrolase family 92 N-terminal" evidence="4">
    <location>
        <begin position="208"/>
        <end position="431"/>
    </location>
</feature>
<dbReference type="Gene3D" id="3.30.2080.10">
    <property type="entry name" value="GH92 mannosidase domain"/>
    <property type="match status" value="1"/>
</dbReference>
<evidence type="ECO:0000256" key="1">
    <source>
        <dbReference type="SAM" id="MobiDB-lite"/>
    </source>
</evidence>
<keyword evidence="6" id="KW-0378">Hydrolase</keyword>
<dbReference type="InterPro" id="IPR012939">
    <property type="entry name" value="Glyco_hydro_92"/>
</dbReference>
<gene>
    <name evidence="5" type="ORF">GCM10011572_38230</name>
    <name evidence="6" type="ORF">GM672_10995</name>
</gene>
<reference evidence="6 7" key="3">
    <citation type="submission" date="2019-11" db="EMBL/GenBank/DDBJ databases">
        <title>Type strains purchased from KCTC, JCM and DSMZ.</title>
        <authorList>
            <person name="Lu H."/>
        </authorList>
    </citation>
    <scope>NUCLEOTIDE SEQUENCE [LARGE SCALE GENOMIC DNA]</scope>
    <source>
        <strain evidence="6 7">KCTC 52429</strain>
    </source>
</reference>
<dbReference type="GO" id="GO:0005829">
    <property type="term" value="C:cytosol"/>
    <property type="evidence" value="ECO:0007669"/>
    <property type="project" value="TreeGrafter"/>
</dbReference>
<keyword evidence="8" id="KW-1185">Reference proteome</keyword>
<dbReference type="EMBL" id="WNKZ01000025">
    <property type="protein sequence ID" value="MTV53259.1"/>
    <property type="molecule type" value="Genomic_DNA"/>
</dbReference>
<dbReference type="InterPro" id="IPR008928">
    <property type="entry name" value="6-hairpin_glycosidase_sf"/>
</dbReference>
<accession>A0A6I3SW55</accession>
<dbReference type="InterPro" id="IPR050883">
    <property type="entry name" value="PNGase"/>
</dbReference>
<dbReference type="EMBL" id="BMKG01000017">
    <property type="protein sequence ID" value="GGC13215.1"/>
    <property type="molecule type" value="Genomic_DNA"/>
</dbReference>
<comment type="caution">
    <text evidence="6">The sequence shown here is derived from an EMBL/GenBank/DDBJ whole genome shotgun (WGS) entry which is preliminary data.</text>
</comment>
<feature type="signal peptide" evidence="2">
    <location>
        <begin position="1"/>
        <end position="22"/>
    </location>
</feature>
<keyword evidence="2" id="KW-0732">Signal</keyword>
<dbReference type="Proteomes" id="UP000430634">
    <property type="component" value="Unassembled WGS sequence"/>
</dbReference>